<dbReference type="InterPro" id="IPR000483">
    <property type="entry name" value="Cys-rich_flank_reg_C"/>
</dbReference>
<dbReference type="InterPro" id="IPR050328">
    <property type="entry name" value="Dev_Immune_Receptor"/>
</dbReference>
<dbReference type="PhylomeDB" id="T1IVG8"/>
<keyword evidence="2 6" id="KW-0732">Signal</keyword>
<keyword evidence="5" id="KW-1133">Transmembrane helix</keyword>
<dbReference type="PRINTS" id="PR00019">
    <property type="entry name" value="LEURICHRPT"/>
</dbReference>
<dbReference type="OMA" id="RVMWLRN"/>
<dbReference type="PROSITE" id="PS51450">
    <property type="entry name" value="LRR"/>
    <property type="match status" value="3"/>
</dbReference>
<keyword evidence="3" id="KW-0677">Repeat</keyword>
<keyword evidence="5" id="KW-0472">Membrane</keyword>
<feature type="domain" description="LRRCT" evidence="7">
    <location>
        <begin position="380"/>
        <end position="433"/>
    </location>
</feature>
<evidence type="ECO:0000256" key="3">
    <source>
        <dbReference type="ARBA" id="ARBA00022737"/>
    </source>
</evidence>
<protein>
    <recommendedName>
        <fullName evidence="7">LRRCT domain-containing protein</fullName>
    </recommendedName>
</protein>
<dbReference type="InterPro" id="IPR003591">
    <property type="entry name" value="Leu-rich_rpt_typical-subtyp"/>
</dbReference>
<evidence type="ECO:0000256" key="6">
    <source>
        <dbReference type="SAM" id="SignalP"/>
    </source>
</evidence>
<keyword evidence="4" id="KW-0325">Glycoprotein</keyword>
<dbReference type="SUPFAM" id="SSF52058">
    <property type="entry name" value="L domain-like"/>
    <property type="match status" value="1"/>
</dbReference>
<name>T1IVG8_STRMM</name>
<reference evidence="9" key="1">
    <citation type="submission" date="2011-05" db="EMBL/GenBank/DDBJ databases">
        <authorList>
            <person name="Richards S.R."/>
            <person name="Qu J."/>
            <person name="Jiang H."/>
            <person name="Jhangiani S.N."/>
            <person name="Agravi P."/>
            <person name="Goodspeed R."/>
            <person name="Gross S."/>
            <person name="Mandapat C."/>
            <person name="Jackson L."/>
            <person name="Mathew T."/>
            <person name="Pu L."/>
            <person name="Thornton R."/>
            <person name="Saada N."/>
            <person name="Wilczek-Boney K.B."/>
            <person name="Lee S."/>
            <person name="Kovar C."/>
            <person name="Wu Y."/>
            <person name="Scherer S.E."/>
            <person name="Worley K.C."/>
            <person name="Muzny D.M."/>
            <person name="Gibbs R."/>
        </authorList>
    </citation>
    <scope>NUCLEOTIDE SEQUENCE</scope>
    <source>
        <strain evidence="9">Brora</strain>
    </source>
</reference>
<feature type="chain" id="PRO_5004579602" description="LRRCT domain-containing protein" evidence="6">
    <location>
        <begin position="27"/>
        <end position="516"/>
    </location>
</feature>
<evidence type="ECO:0000256" key="1">
    <source>
        <dbReference type="ARBA" id="ARBA00022614"/>
    </source>
</evidence>
<dbReference type="InterPro" id="IPR032675">
    <property type="entry name" value="LRR_dom_sf"/>
</dbReference>
<dbReference type="PANTHER" id="PTHR24373:SF275">
    <property type="entry name" value="TIR DOMAIN-CONTAINING PROTEIN"/>
    <property type="match status" value="1"/>
</dbReference>
<evidence type="ECO:0000256" key="5">
    <source>
        <dbReference type="SAM" id="Phobius"/>
    </source>
</evidence>
<keyword evidence="9" id="KW-1185">Reference proteome</keyword>
<evidence type="ECO:0000256" key="2">
    <source>
        <dbReference type="ARBA" id="ARBA00022729"/>
    </source>
</evidence>
<dbReference type="EnsemblMetazoa" id="SMAR005166-RA">
    <property type="protein sequence ID" value="SMAR005166-PA"/>
    <property type="gene ID" value="SMAR005166"/>
</dbReference>
<dbReference type="EMBL" id="JH431584">
    <property type="status" value="NOT_ANNOTATED_CDS"/>
    <property type="molecule type" value="Genomic_DNA"/>
</dbReference>
<dbReference type="AlphaFoldDB" id="T1IVG8"/>
<dbReference type="SMART" id="SM00365">
    <property type="entry name" value="LRR_SD22"/>
    <property type="match status" value="4"/>
</dbReference>
<evidence type="ECO:0000313" key="8">
    <source>
        <dbReference type="EnsemblMetazoa" id="SMAR005166-PA"/>
    </source>
</evidence>
<keyword evidence="1" id="KW-0433">Leucine-rich repeat</keyword>
<keyword evidence="5" id="KW-0812">Transmembrane</keyword>
<dbReference type="Gene3D" id="3.80.10.10">
    <property type="entry name" value="Ribonuclease Inhibitor"/>
    <property type="match status" value="4"/>
</dbReference>
<dbReference type="SMART" id="SM00082">
    <property type="entry name" value="LRRCT"/>
    <property type="match status" value="1"/>
</dbReference>
<feature type="signal peptide" evidence="6">
    <location>
        <begin position="1"/>
        <end position="26"/>
    </location>
</feature>
<evidence type="ECO:0000256" key="4">
    <source>
        <dbReference type="ARBA" id="ARBA00023180"/>
    </source>
</evidence>
<dbReference type="Proteomes" id="UP000014500">
    <property type="component" value="Unassembled WGS sequence"/>
</dbReference>
<reference evidence="8" key="2">
    <citation type="submission" date="2015-02" db="UniProtKB">
        <authorList>
            <consortium name="EnsemblMetazoa"/>
        </authorList>
    </citation>
    <scope>IDENTIFICATION</scope>
</reference>
<dbReference type="InterPro" id="IPR001611">
    <property type="entry name" value="Leu-rich_rpt"/>
</dbReference>
<proteinExistence type="predicted"/>
<evidence type="ECO:0000259" key="7">
    <source>
        <dbReference type="SMART" id="SM00082"/>
    </source>
</evidence>
<dbReference type="SMART" id="SM00369">
    <property type="entry name" value="LRR_TYP"/>
    <property type="match status" value="10"/>
</dbReference>
<dbReference type="eggNOG" id="KOG0619">
    <property type="taxonomic scope" value="Eukaryota"/>
</dbReference>
<sequence length="516" mass="57136">MPSFCVIWWSCIALLCVGDGLAVVAALCPPKCSCNDDTLVVICNNTNLDMVPITLNPGVRHLYLIVNQIRTLIATLGFYKDLEFLDLSHNQLSKIETRAFDAQEKLQTLILNYNSLPNVSSDTFFGLKSLKTLHVDHNKLQTLPASIFVHLRSLELLDLSSNRISTVSPNAFEGLVSLRVLNLNNNLLTKVPTSSFAVLVRLKTLDIGSNALTTIAPKSLASLNSLQYLKVDGCALQDPLPSAAFEGLINLRTLSAKNNSLRTIPSVALTSMERLEHLDLGLNALDELPAHAFKGLRFLRSVNISHARRLVVVRKYAFSANTDLERVNLNDNARLNLLEVGAFEGLTGLRYLSIRGNAFYSLSQPQLMWEDLDALDLRDNPLHCNCSLLWLRDLLASRNLSVEGASTVATCQAPFRLIGRSIGRLSADDLSCFFADVRQHVLIGIGSVIILVCLATLVIVVLKYRKPVTSVLKDKWSDGALRRKEHQYEKTNDDDENNILHATAQLPMKMTPVTEL</sequence>
<dbReference type="Pfam" id="PF00560">
    <property type="entry name" value="LRR_1"/>
    <property type="match status" value="1"/>
</dbReference>
<dbReference type="Pfam" id="PF13855">
    <property type="entry name" value="LRR_8"/>
    <property type="match status" value="2"/>
</dbReference>
<accession>T1IVG8</accession>
<evidence type="ECO:0000313" key="9">
    <source>
        <dbReference type="Proteomes" id="UP000014500"/>
    </source>
</evidence>
<feature type="transmembrane region" description="Helical" evidence="5">
    <location>
        <begin position="441"/>
        <end position="462"/>
    </location>
</feature>
<dbReference type="HOGENOM" id="CLU_000288_18_6_1"/>
<dbReference type="FunFam" id="3.80.10.10:FF:000770">
    <property type="entry name" value="Uncharacterized protein"/>
    <property type="match status" value="1"/>
</dbReference>
<dbReference type="SMART" id="SM00364">
    <property type="entry name" value="LRR_BAC"/>
    <property type="match status" value="5"/>
</dbReference>
<dbReference type="STRING" id="126957.T1IVG8"/>
<organism evidence="8 9">
    <name type="scientific">Strigamia maritima</name>
    <name type="common">European centipede</name>
    <name type="synonym">Geophilus maritimus</name>
    <dbReference type="NCBI Taxonomy" id="126957"/>
    <lineage>
        <taxon>Eukaryota</taxon>
        <taxon>Metazoa</taxon>
        <taxon>Ecdysozoa</taxon>
        <taxon>Arthropoda</taxon>
        <taxon>Myriapoda</taxon>
        <taxon>Chilopoda</taxon>
        <taxon>Pleurostigmophora</taxon>
        <taxon>Geophilomorpha</taxon>
        <taxon>Linotaeniidae</taxon>
        <taxon>Strigamia</taxon>
    </lineage>
</organism>
<dbReference type="PANTHER" id="PTHR24373">
    <property type="entry name" value="SLIT RELATED LEUCINE-RICH REPEAT NEURONAL PROTEIN"/>
    <property type="match status" value="1"/>
</dbReference>